<accession>V5BVX4</accession>
<dbReference type="OrthoDB" id="206053at2759"/>
<evidence type="ECO:0000313" key="3">
    <source>
        <dbReference type="Proteomes" id="UP000017861"/>
    </source>
</evidence>
<gene>
    <name evidence="2" type="ORF">TCDM_00857</name>
</gene>
<name>V5BVX4_TRYCR</name>
<dbReference type="InterPro" id="IPR035985">
    <property type="entry name" value="Ubiquitin-activating_enz"/>
</dbReference>
<dbReference type="EMBL" id="AYLP01000005">
    <property type="protein sequence ID" value="ESS70387.1"/>
    <property type="molecule type" value="Genomic_DNA"/>
</dbReference>
<comment type="caution">
    <text evidence="2">The sequence shown here is derived from an EMBL/GenBank/DDBJ whole genome shotgun (WGS) entry which is preliminary data.</text>
</comment>
<dbReference type="SUPFAM" id="SSF69572">
    <property type="entry name" value="Activating enzymes of the ubiquitin-like proteins"/>
    <property type="match status" value="1"/>
</dbReference>
<dbReference type="VEuPathDB" id="TriTrypDB:TCDM_00857"/>
<reference evidence="2 3" key="1">
    <citation type="journal article" date="2014" name="Genome Announc.">
        <title>Trypanosoma cruzi Clone Dm28c Draft Genome Sequence.</title>
        <authorList>
            <person name="Grisard E.C."/>
            <person name="Teixeira S.M."/>
            <person name="de Almeida L.G."/>
            <person name="Stoco P.H."/>
            <person name="Gerber A.L."/>
            <person name="Talavera-Lopez C."/>
            <person name="Lima O.C."/>
            <person name="Andersson B."/>
            <person name="de Vasconcelos A.T."/>
        </authorList>
    </citation>
    <scope>NUCLEOTIDE SEQUENCE [LARGE SCALE GENOMIC DNA]</scope>
    <source>
        <strain evidence="2 3">Dm28c</strain>
    </source>
</reference>
<organism evidence="2 3">
    <name type="scientific">Trypanosoma cruzi Dm28c</name>
    <dbReference type="NCBI Taxonomy" id="1416333"/>
    <lineage>
        <taxon>Eukaryota</taxon>
        <taxon>Discoba</taxon>
        <taxon>Euglenozoa</taxon>
        <taxon>Kinetoplastea</taxon>
        <taxon>Metakinetoplastina</taxon>
        <taxon>Trypanosomatida</taxon>
        <taxon>Trypanosomatidae</taxon>
        <taxon>Trypanosoma</taxon>
        <taxon>Schizotrypanum</taxon>
    </lineage>
</organism>
<dbReference type="GO" id="GO:0061504">
    <property type="term" value="P:cyclic threonylcarbamoyladenosine biosynthetic process"/>
    <property type="evidence" value="ECO:0007669"/>
    <property type="project" value="TreeGrafter"/>
</dbReference>
<dbReference type="PANTHER" id="PTHR43267">
    <property type="entry name" value="TRNA THREONYLCARBAMOYLADENOSINE DEHYDRATASE"/>
    <property type="match status" value="1"/>
</dbReference>
<dbReference type="PANTHER" id="PTHR43267:SF1">
    <property type="entry name" value="TRNA THREONYLCARBAMOYLADENOSINE DEHYDRATASE"/>
    <property type="match status" value="1"/>
</dbReference>
<sequence>MRAFLVCCVGWRCDAHFPALSEPSHAFFFFFTFHCVSICSCCRHLWHVHCGREARRMLNAAIYERTQILIGDEGVRKLQRVNVFLAGVGGVGGHCAEALVRGGVGRITICDHDVVSASNKNRQIVALNSTIGKSKVEVLAERLQDINSHCRVTALDTLLLPEDVDDILTRQRYDYVVDCIDSVECKVALLVSSVRHGLQTFSSCGAGGRLDPSLVSIGDLFETENDALARCCRNELRKHGIGPGKILVVHSKEKARRPLEPQRQESGGRDRAINGTISYMPPLFGLLLSAAVVRHALDPVGAQEEAMRLLKSAKKKAAKTKKRQRLEP</sequence>
<evidence type="ECO:0000259" key="1">
    <source>
        <dbReference type="Pfam" id="PF00899"/>
    </source>
</evidence>
<dbReference type="Proteomes" id="UP000017861">
    <property type="component" value="Unassembled WGS sequence"/>
</dbReference>
<dbReference type="AlphaFoldDB" id="V5BVX4"/>
<feature type="domain" description="THIF-type NAD/FAD binding fold" evidence="1">
    <location>
        <begin position="65"/>
        <end position="298"/>
    </location>
</feature>
<dbReference type="GO" id="GO:0061503">
    <property type="term" value="F:tRNA threonylcarbamoyladenosine dehydratase"/>
    <property type="evidence" value="ECO:0007669"/>
    <property type="project" value="TreeGrafter"/>
</dbReference>
<dbReference type="GO" id="GO:0008641">
    <property type="term" value="F:ubiquitin-like modifier activating enzyme activity"/>
    <property type="evidence" value="ECO:0007669"/>
    <property type="project" value="InterPro"/>
</dbReference>
<dbReference type="Gene3D" id="3.40.50.720">
    <property type="entry name" value="NAD(P)-binding Rossmann-like Domain"/>
    <property type="match status" value="1"/>
</dbReference>
<proteinExistence type="predicted"/>
<dbReference type="CDD" id="cd00755">
    <property type="entry name" value="YgdL_like"/>
    <property type="match status" value="1"/>
</dbReference>
<protein>
    <submittedName>
        <fullName evidence="2">Ubiquitin-activating enzyme</fullName>
    </submittedName>
</protein>
<dbReference type="InterPro" id="IPR000594">
    <property type="entry name" value="ThiF_NAD_FAD-bd"/>
</dbReference>
<evidence type="ECO:0000313" key="2">
    <source>
        <dbReference type="EMBL" id="ESS70387.1"/>
    </source>
</evidence>
<dbReference type="Pfam" id="PF00899">
    <property type="entry name" value="ThiF"/>
    <property type="match status" value="1"/>
</dbReference>
<dbReference type="InterPro" id="IPR045886">
    <property type="entry name" value="ThiF/MoeB/HesA"/>
</dbReference>